<dbReference type="AlphaFoldDB" id="A0AAF0DLA3"/>
<dbReference type="Proteomes" id="UP001219355">
    <property type="component" value="Chromosome 4"/>
</dbReference>
<reference evidence="1" key="1">
    <citation type="submission" date="2023-03" db="EMBL/GenBank/DDBJ databases">
        <title>Emydomyces testavorans Genome Sequence.</title>
        <authorList>
            <person name="Hoyer L."/>
        </authorList>
    </citation>
    <scope>NUCLEOTIDE SEQUENCE</scope>
    <source>
        <strain evidence="1">16-2883</strain>
    </source>
</reference>
<dbReference type="Gene3D" id="3.30.200.20">
    <property type="entry name" value="Phosphorylase Kinase, domain 1"/>
    <property type="match status" value="1"/>
</dbReference>
<evidence type="ECO:0000313" key="1">
    <source>
        <dbReference type="EMBL" id="WEW60885.1"/>
    </source>
</evidence>
<keyword evidence="2" id="KW-1185">Reference proteome</keyword>
<gene>
    <name evidence="1" type="ORF">PRK78_006373</name>
</gene>
<dbReference type="Gene3D" id="1.10.510.10">
    <property type="entry name" value="Transferase(Phosphotransferase) domain 1"/>
    <property type="match status" value="1"/>
</dbReference>
<name>A0AAF0DLA3_9EURO</name>
<organism evidence="1 2">
    <name type="scientific">Emydomyces testavorans</name>
    <dbReference type="NCBI Taxonomy" id="2070801"/>
    <lineage>
        <taxon>Eukaryota</taxon>
        <taxon>Fungi</taxon>
        <taxon>Dikarya</taxon>
        <taxon>Ascomycota</taxon>
        <taxon>Pezizomycotina</taxon>
        <taxon>Eurotiomycetes</taxon>
        <taxon>Eurotiomycetidae</taxon>
        <taxon>Onygenales</taxon>
        <taxon>Nannizziopsiaceae</taxon>
        <taxon>Emydomyces</taxon>
    </lineage>
</organism>
<protein>
    <submittedName>
        <fullName evidence="1">Uncharacterized protein</fullName>
    </submittedName>
</protein>
<sequence>MLKRLTSLKICVQVDSDSSPVLNEVKMLKHLKQFKEEAEAADLAYVKFARFADDIFEVDDLTGRHYCMTFKPHPCSVRTLQKVFPDAALPKLLIRSTVHRVLFGLNFLRGIGHINILISHPQIC</sequence>
<accession>A0AAF0DLA3</accession>
<proteinExistence type="predicted"/>
<dbReference type="EMBL" id="CP120630">
    <property type="protein sequence ID" value="WEW60885.1"/>
    <property type="molecule type" value="Genomic_DNA"/>
</dbReference>
<evidence type="ECO:0000313" key="2">
    <source>
        <dbReference type="Proteomes" id="UP001219355"/>
    </source>
</evidence>